<evidence type="ECO:0000313" key="1">
    <source>
        <dbReference type="EMBL" id="SHK24220.1"/>
    </source>
</evidence>
<sequence length="247" mass="27877">MILTNVPQTIVQPNGEVINCYASGNDYSNYLHDKNGHIIIQNSTNGYYSYATYDNNKLVSSNYIVTNEITTNTNLYNELISINDIKTSQAMVKNTENSDDTISLNVNSNAQINKADSLDNNSNDSITSIVKLTTYPVFAHHAANSLIIIIKNDNKASIYIDIFIKDVRGNTGGFHYNNIFTNSKDRKLIKLPKPYPIYEIIFDKIPNDVFLFTATRIQKASDPLKFSDFIECNTFTNDDLIPVIHQI</sequence>
<dbReference type="STRING" id="1121302.SAMN02745163_03468"/>
<dbReference type="AlphaFoldDB" id="A0A1M6QVQ3"/>
<evidence type="ECO:0000313" key="2">
    <source>
        <dbReference type="Proteomes" id="UP000184310"/>
    </source>
</evidence>
<organism evidence="1 2">
    <name type="scientific">Clostridium cavendishii DSM 21758</name>
    <dbReference type="NCBI Taxonomy" id="1121302"/>
    <lineage>
        <taxon>Bacteria</taxon>
        <taxon>Bacillati</taxon>
        <taxon>Bacillota</taxon>
        <taxon>Clostridia</taxon>
        <taxon>Eubacteriales</taxon>
        <taxon>Clostridiaceae</taxon>
        <taxon>Clostridium</taxon>
    </lineage>
</organism>
<protein>
    <submittedName>
        <fullName evidence="1">Uncharacterized protein</fullName>
    </submittedName>
</protein>
<reference evidence="1 2" key="1">
    <citation type="submission" date="2016-11" db="EMBL/GenBank/DDBJ databases">
        <authorList>
            <person name="Jaros S."/>
            <person name="Januszkiewicz K."/>
            <person name="Wedrychowicz H."/>
        </authorList>
    </citation>
    <scope>NUCLEOTIDE SEQUENCE [LARGE SCALE GENOMIC DNA]</scope>
    <source>
        <strain evidence="1 2">DSM 21758</strain>
    </source>
</reference>
<dbReference type="Proteomes" id="UP000184310">
    <property type="component" value="Unassembled WGS sequence"/>
</dbReference>
<dbReference type="RefSeq" id="WP_072990837.1">
    <property type="nucleotide sequence ID" value="NZ_FQZB01000015.1"/>
</dbReference>
<proteinExistence type="predicted"/>
<name>A0A1M6QVQ3_9CLOT</name>
<dbReference type="EMBL" id="FQZB01000015">
    <property type="protein sequence ID" value="SHK24220.1"/>
    <property type="molecule type" value="Genomic_DNA"/>
</dbReference>
<accession>A0A1M6QVQ3</accession>
<gene>
    <name evidence="1" type="ORF">SAMN02745163_03468</name>
</gene>
<keyword evidence="2" id="KW-1185">Reference proteome</keyword>
<dbReference type="OrthoDB" id="9813478at2"/>